<dbReference type="InterPro" id="IPR037523">
    <property type="entry name" value="VOC_core"/>
</dbReference>
<dbReference type="PROSITE" id="PS51819">
    <property type="entry name" value="VOC"/>
    <property type="match status" value="1"/>
</dbReference>
<proteinExistence type="predicted"/>
<dbReference type="Pfam" id="PF00903">
    <property type="entry name" value="Glyoxalase"/>
    <property type="match status" value="1"/>
</dbReference>
<gene>
    <name evidence="3" type="ORF">ACFQH9_18035</name>
</gene>
<organism evidence="3 4">
    <name type="scientific">Pseudonocardia lutea</name>
    <dbReference type="NCBI Taxonomy" id="2172015"/>
    <lineage>
        <taxon>Bacteria</taxon>
        <taxon>Bacillati</taxon>
        <taxon>Actinomycetota</taxon>
        <taxon>Actinomycetes</taxon>
        <taxon>Pseudonocardiales</taxon>
        <taxon>Pseudonocardiaceae</taxon>
        <taxon>Pseudonocardia</taxon>
    </lineage>
</organism>
<evidence type="ECO:0000259" key="2">
    <source>
        <dbReference type="PROSITE" id="PS51819"/>
    </source>
</evidence>
<protein>
    <submittedName>
        <fullName evidence="3">VOC family protein</fullName>
    </submittedName>
</protein>
<evidence type="ECO:0000256" key="1">
    <source>
        <dbReference type="ARBA" id="ARBA00022723"/>
    </source>
</evidence>
<dbReference type="InterPro" id="IPR051332">
    <property type="entry name" value="Fosfomycin_Res_Enzymes"/>
</dbReference>
<dbReference type="Proteomes" id="UP001596119">
    <property type="component" value="Unassembled WGS sequence"/>
</dbReference>
<feature type="domain" description="VOC" evidence="2">
    <location>
        <begin position="6"/>
        <end position="129"/>
    </location>
</feature>
<sequence>MPEFAGVSHVSLSVRDRDTSRDWYREVLGFEQFEESRTAEYEEWILVHPRNGMVLCLQQHGANRGEEFDPTRTGGDHLGLKVDSREELDEWSAWFRDKGVAHSPVVDEVYGSVLTFKDPDRFQLEMFYRPNHP</sequence>
<dbReference type="Gene3D" id="3.10.180.10">
    <property type="entry name" value="2,3-Dihydroxybiphenyl 1,2-Dioxygenase, domain 1"/>
    <property type="match status" value="1"/>
</dbReference>
<dbReference type="PANTHER" id="PTHR36113">
    <property type="entry name" value="LYASE, PUTATIVE-RELATED-RELATED"/>
    <property type="match status" value="1"/>
</dbReference>
<keyword evidence="1" id="KW-0479">Metal-binding</keyword>
<dbReference type="RefSeq" id="WP_379567306.1">
    <property type="nucleotide sequence ID" value="NZ_JBHSQK010000044.1"/>
</dbReference>
<accession>A0ABW1ICT5</accession>
<name>A0ABW1ICT5_9PSEU</name>
<dbReference type="CDD" id="cd06587">
    <property type="entry name" value="VOC"/>
    <property type="match status" value="1"/>
</dbReference>
<keyword evidence="4" id="KW-1185">Reference proteome</keyword>
<evidence type="ECO:0000313" key="4">
    <source>
        <dbReference type="Proteomes" id="UP001596119"/>
    </source>
</evidence>
<dbReference type="PANTHER" id="PTHR36113:SF6">
    <property type="entry name" value="FOSFOMYCIN RESISTANCE PROTEIN FOSX"/>
    <property type="match status" value="1"/>
</dbReference>
<dbReference type="SUPFAM" id="SSF54593">
    <property type="entry name" value="Glyoxalase/Bleomycin resistance protein/Dihydroxybiphenyl dioxygenase"/>
    <property type="match status" value="1"/>
</dbReference>
<dbReference type="InterPro" id="IPR004360">
    <property type="entry name" value="Glyas_Fos-R_dOase_dom"/>
</dbReference>
<dbReference type="InterPro" id="IPR029068">
    <property type="entry name" value="Glyas_Bleomycin-R_OHBP_Dase"/>
</dbReference>
<dbReference type="EMBL" id="JBHSQK010000044">
    <property type="protein sequence ID" value="MFC5950174.1"/>
    <property type="molecule type" value="Genomic_DNA"/>
</dbReference>
<evidence type="ECO:0000313" key="3">
    <source>
        <dbReference type="EMBL" id="MFC5950174.1"/>
    </source>
</evidence>
<reference evidence="4" key="1">
    <citation type="journal article" date="2019" name="Int. J. Syst. Evol. Microbiol.">
        <title>The Global Catalogue of Microorganisms (GCM) 10K type strain sequencing project: providing services to taxonomists for standard genome sequencing and annotation.</title>
        <authorList>
            <consortium name="The Broad Institute Genomics Platform"/>
            <consortium name="The Broad Institute Genome Sequencing Center for Infectious Disease"/>
            <person name="Wu L."/>
            <person name="Ma J."/>
        </authorList>
    </citation>
    <scope>NUCLEOTIDE SEQUENCE [LARGE SCALE GENOMIC DNA]</scope>
    <source>
        <strain evidence="4">CGMCC 4.7397</strain>
    </source>
</reference>
<comment type="caution">
    <text evidence="3">The sequence shown here is derived from an EMBL/GenBank/DDBJ whole genome shotgun (WGS) entry which is preliminary data.</text>
</comment>